<dbReference type="Proteomes" id="UP000046947">
    <property type="component" value="Unassembled WGS sequence"/>
</dbReference>
<dbReference type="AlphaFoldDB" id="A0A654TJY6"/>
<evidence type="ECO:0000313" key="2">
    <source>
        <dbReference type="Proteomes" id="UP000046947"/>
    </source>
</evidence>
<dbReference type="EMBL" id="CFOH01000165">
    <property type="protein sequence ID" value="CFE49082.1"/>
    <property type="molecule type" value="Genomic_DNA"/>
</dbReference>
<name>A0A654TJY6_MYCTX</name>
<gene>
    <name evidence="1" type="ORF">ERS007688_01339</name>
</gene>
<accession>A0A654TJY6</accession>
<organism evidence="1 2">
    <name type="scientific">Mycobacterium tuberculosis</name>
    <dbReference type="NCBI Taxonomy" id="1773"/>
    <lineage>
        <taxon>Bacteria</taxon>
        <taxon>Bacillati</taxon>
        <taxon>Actinomycetota</taxon>
        <taxon>Actinomycetes</taxon>
        <taxon>Mycobacteriales</taxon>
        <taxon>Mycobacteriaceae</taxon>
        <taxon>Mycobacterium</taxon>
        <taxon>Mycobacterium tuberculosis complex</taxon>
    </lineage>
</organism>
<protein>
    <submittedName>
        <fullName evidence="1">Uncharacterized protein</fullName>
    </submittedName>
</protein>
<sequence length="67" mass="7327">MVSPMAETTTTTSLPCFLVATMRSATRRIRSASATEDPPYFCTTSATVSLSGEDWRQVQNRGRAGLR</sequence>
<proteinExistence type="predicted"/>
<evidence type="ECO:0000313" key="1">
    <source>
        <dbReference type="EMBL" id="CFE49082.1"/>
    </source>
</evidence>
<reference evidence="1 2" key="1">
    <citation type="submission" date="2015-03" db="EMBL/GenBank/DDBJ databases">
        <authorList>
            <consortium name="Pathogen Informatics"/>
        </authorList>
    </citation>
    <scope>NUCLEOTIDE SEQUENCE [LARGE SCALE GENOMIC DNA]</scope>
    <source>
        <strain evidence="1 2">H09601792</strain>
    </source>
</reference>